<feature type="domain" description="K+ potassium transporter integral membrane" evidence="1">
    <location>
        <begin position="22"/>
        <end position="59"/>
    </location>
</feature>
<accession>A0ABS1TLP0</accession>
<organism evidence="2 3">
    <name type="scientific">Neobacillus paridis</name>
    <dbReference type="NCBI Taxonomy" id="2803862"/>
    <lineage>
        <taxon>Bacteria</taxon>
        <taxon>Bacillati</taxon>
        <taxon>Bacillota</taxon>
        <taxon>Bacilli</taxon>
        <taxon>Bacillales</taxon>
        <taxon>Bacillaceae</taxon>
        <taxon>Neobacillus</taxon>
    </lineage>
</organism>
<comment type="caution">
    <text evidence="2">The sequence shown here is derived from an EMBL/GenBank/DDBJ whole genome shotgun (WGS) entry which is preliminary data.</text>
</comment>
<reference evidence="2 3" key="1">
    <citation type="submission" date="2021-01" db="EMBL/GenBank/DDBJ databases">
        <title>Genome public.</title>
        <authorList>
            <person name="Liu C."/>
            <person name="Sun Q."/>
        </authorList>
    </citation>
    <scope>NUCLEOTIDE SEQUENCE [LARGE SCALE GENOMIC DNA]</scope>
    <source>
        <strain evidence="2 3">YIM B02564</strain>
    </source>
</reference>
<feature type="non-terminal residue" evidence="2">
    <location>
        <position position="60"/>
    </location>
</feature>
<dbReference type="EMBL" id="JAESWB010000042">
    <property type="protein sequence ID" value="MBL4951478.1"/>
    <property type="molecule type" value="Genomic_DNA"/>
</dbReference>
<dbReference type="Pfam" id="PF02705">
    <property type="entry name" value="K_trans"/>
    <property type="match status" value="1"/>
</dbReference>
<sequence>MATATAADARAFPATRSRMAALTLAAIGIVYGDIGTSPLYTLKTVFSPEHGLPLSPANLL</sequence>
<dbReference type="Proteomes" id="UP000623967">
    <property type="component" value="Unassembled WGS sequence"/>
</dbReference>
<protein>
    <submittedName>
        <fullName evidence="2">KUP/HAK/KT family potassium transporter</fullName>
    </submittedName>
</protein>
<evidence type="ECO:0000259" key="1">
    <source>
        <dbReference type="Pfam" id="PF02705"/>
    </source>
</evidence>
<name>A0ABS1TLP0_9BACI</name>
<dbReference type="RefSeq" id="WP_202652775.1">
    <property type="nucleotide sequence ID" value="NZ_JAESWB010000042.1"/>
</dbReference>
<keyword evidence="3" id="KW-1185">Reference proteome</keyword>
<dbReference type="InterPro" id="IPR053951">
    <property type="entry name" value="K_trans_N"/>
</dbReference>
<gene>
    <name evidence="2" type="ORF">JK635_04380</name>
</gene>
<evidence type="ECO:0000313" key="3">
    <source>
        <dbReference type="Proteomes" id="UP000623967"/>
    </source>
</evidence>
<proteinExistence type="predicted"/>
<evidence type="ECO:0000313" key="2">
    <source>
        <dbReference type="EMBL" id="MBL4951478.1"/>
    </source>
</evidence>